<dbReference type="Proteomes" id="UP001477443">
    <property type="component" value="Chromosome"/>
</dbReference>
<accession>A0ABZ2RVH2</accession>
<name>A0ABZ2RVH2_9BACT</name>
<reference evidence="2" key="1">
    <citation type="submission" date="2024-03" db="EMBL/GenBank/DDBJ databases">
        <title>Complete genome sequence of Mycoplasma felifaucium Z921 isolated from the trachea of a cheetah.</title>
        <authorList>
            <person name="Spergser J."/>
        </authorList>
    </citation>
    <scope>NUCLEOTIDE SEQUENCE [LARGE SCALE GENOMIC DNA]</scope>
    <source>
        <strain evidence="2">Z921</strain>
    </source>
</reference>
<proteinExistence type="predicted"/>
<feature type="transmembrane region" description="Helical" evidence="1">
    <location>
        <begin position="73"/>
        <end position="96"/>
    </location>
</feature>
<sequence length="208" mass="24881">MFLYFLTWEALKINQRLLIVLNYCANKNIKINERFYNYWTACFIWSSILIFAFALIPNVFTIVYFSIKKNINYSFIDLALLTAWIVPISIAIYFGIVYPKIRKINKVYNTNNNLILLDDILKNTPKSDKQMNFDKWRKIKLSNKKYLYLLPSNKPGYNTQKYIYLNFILPYGECSYKINNESVILDFSNLTHEFNKVNWAKKEDFFTL</sequence>
<dbReference type="RefSeq" id="WP_338822335.1">
    <property type="nucleotide sequence ID" value="NZ_CP148067.1"/>
</dbReference>
<keyword evidence="3" id="KW-1185">Reference proteome</keyword>
<gene>
    <name evidence="2" type="ORF">WG617_02020</name>
</gene>
<keyword evidence="1" id="KW-0812">Transmembrane</keyword>
<evidence type="ECO:0000313" key="2">
    <source>
        <dbReference type="EMBL" id="WXL28791.1"/>
    </source>
</evidence>
<organism evidence="2 3">
    <name type="scientific">Mycoplasmopsis felifaucium</name>
    <dbReference type="NCBI Taxonomy" id="35768"/>
    <lineage>
        <taxon>Bacteria</taxon>
        <taxon>Bacillati</taxon>
        <taxon>Mycoplasmatota</taxon>
        <taxon>Mycoplasmoidales</taxon>
        <taxon>Metamycoplasmataceae</taxon>
        <taxon>Mycoplasmopsis</taxon>
    </lineage>
</organism>
<dbReference type="EMBL" id="CP148067">
    <property type="protein sequence ID" value="WXL28791.1"/>
    <property type="molecule type" value="Genomic_DNA"/>
</dbReference>
<evidence type="ECO:0000256" key="1">
    <source>
        <dbReference type="SAM" id="Phobius"/>
    </source>
</evidence>
<keyword evidence="1" id="KW-0472">Membrane</keyword>
<feature type="transmembrane region" description="Helical" evidence="1">
    <location>
        <begin position="36"/>
        <end position="67"/>
    </location>
</feature>
<protein>
    <submittedName>
        <fullName evidence="2">Uncharacterized protein</fullName>
    </submittedName>
</protein>
<evidence type="ECO:0000313" key="3">
    <source>
        <dbReference type="Proteomes" id="UP001477443"/>
    </source>
</evidence>
<keyword evidence="1" id="KW-1133">Transmembrane helix</keyword>